<comment type="caution">
    <text evidence="8">The sequence shown here is derived from an EMBL/GenBank/DDBJ whole genome shotgun (WGS) entry which is preliminary data.</text>
</comment>
<dbReference type="Proteomes" id="UP001246576">
    <property type="component" value="Unassembled WGS sequence"/>
</dbReference>
<dbReference type="PANTHER" id="PTHR42802">
    <property type="entry name" value="MONOOXYGENASE"/>
    <property type="match status" value="1"/>
</dbReference>
<evidence type="ECO:0000313" key="8">
    <source>
        <dbReference type="EMBL" id="MDR9851819.1"/>
    </source>
</evidence>
<evidence type="ECO:0000256" key="2">
    <source>
        <dbReference type="ARBA" id="ARBA00004924"/>
    </source>
</evidence>
<dbReference type="InterPro" id="IPR025700">
    <property type="entry name" value="Lys/Orn_oxygenase"/>
</dbReference>
<comment type="pathway">
    <text evidence="2">Siderophore biosynthesis.</text>
</comment>
<dbReference type="InterPro" id="IPR036188">
    <property type="entry name" value="FAD/NAD-bd_sf"/>
</dbReference>
<comment type="similarity">
    <text evidence="3">Belongs to the lysine N(6)-hydroxylase/L-ornithine N(5)-oxygenase family.</text>
</comment>
<keyword evidence="6" id="KW-0521">NADP</keyword>
<evidence type="ECO:0000256" key="6">
    <source>
        <dbReference type="ARBA" id="ARBA00022857"/>
    </source>
</evidence>
<evidence type="ECO:0000256" key="3">
    <source>
        <dbReference type="ARBA" id="ARBA00007588"/>
    </source>
</evidence>
<dbReference type="Pfam" id="PF13434">
    <property type="entry name" value="Lys_Orn_oxgnase"/>
    <property type="match status" value="1"/>
</dbReference>
<accession>A0ABU2EUG0</accession>
<evidence type="ECO:0000256" key="4">
    <source>
        <dbReference type="ARBA" id="ARBA00022630"/>
    </source>
</evidence>
<name>A0ABU2EUG0_9BURK</name>
<keyword evidence="5" id="KW-0274">FAD</keyword>
<keyword evidence="9" id="KW-1185">Reference proteome</keyword>
<sequence length="439" mass="49556">MHIHDLIGIGFGPSNIALAIALQEQSQSGQRPLDAFFIDKQTSFAWHPGMLLSHAHMQISYLKDLVTLRNPRSRFTFVNYLHEHGRLPDFINLKSFFPSRHEFSDYLSWAARHFEAQCAYGEEVFDILPELHEAQGQLLRVRSRDRSGAVRERLARNLVVSIGGTPLLPPCFRALERDKRIFHSNSYLQGIAANPQARKIAIIGAGQSAAEIFLDLHNRSDITQIDLIMRGRAMHPSDDSPFVNGIFNADYTDHIYHKDDATRAELLAEFRRTNYAAPDLALIEQIFKIFYEERITRGTRHHLLARHEVLRVDTHGDGIELHLRDLEQAMEVSTRYDAVILATGYERQQHRQLLGSLGDNLGHFVVDRDYRLLTAPGFRPRIFLQGACEASHGLSDTLLSVTAVRVQEIIDALCASNEAAATSPSRPDTRRALDTAVAG</sequence>
<evidence type="ECO:0000256" key="7">
    <source>
        <dbReference type="ARBA" id="ARBA00023002"/>
    </source>
</evidence>
<comment type="cofactor">
    <cofactor evidence="1">
        <name>FAD</name>
        <dbReference type="ChEBI" id="CHEBI:57692"/>
    </cofactor>
</comment>
<gene>
    <name evidence="8" type="ORF">RI048_26580</name>
</gene>
<keyword evidence="4" id="KW-0285">Flavoprotein</keyword>
<keyword evidence="7" id="KW-0560">Oxidoreductase</keyword>
<protein>
    <submittedName>
        <fullName evidence="8">Lysine N(6)-hydroxylase/L-ornithine N(5)-oxygenase family protein</fullName>
    </submittedName>
</protein>
<organism evidence="8 9">
    <name type="scientific">Herbaspirillum huttiense subsp. lycopersici</name>
    <dbReference type="NCBI Taxonomy" id="3074428"/>
    <lineage>
        <taxon>Bacteria</taxon>
        <taxon>Pseudomonadati</taxon>
        <taxon>Pseudomonadota</taxon>
        <taxon>Betaproteobacteria</taxon>
        <taxon>Burkholderiales</taxon>
        <taxon>Oxalobacteraceae</taxon>
        <taxon>Herbaspirillum</taxon>
    </lineage>
</organism>
<evidence type="ECO:0000256" key="5">
    <source>
        <dbReference type="ARBA" id="ARBA00022827"/>
    </source>
</evidence>
<dbReference type="EMBL" id="JAVLSJ010000023">
    <property type="protein sequence ID" value="MDR9851819.1"/>
    <property type="molecule type" value="Genomic_DNA"/>
</dbReference>
<dbReference type="RefSeq" id="WP_121040263.1">
    <property type="nucleotide sequence ID" value="NZ_JAVLSJ010000023.1"/>
</dbReference>
<dbReference type="Gene3D" id="3.50.50.60">
    <property type="entry name" value="FAD/NAD(P)-binding domain"/>
    <property type="match status" value="1"/>
</dbReference>
<evidence type="ECO:0000256" key="1">
    <source>
        <dbReference type="ARBA" id="ARBA00001974"/>
    </source>
</evidence>
<evidence type="ECO:0000313" key="9">
    <source>
        <dbReference type="Proteomes" id="UP001246576"/>
    </source>
</evidence>
<dbReference type="PANTHER" id="PTHR42802:SF1">
    <property type="entry name" value="L-ORNITHINE N(5)-MONOOXYGENASE"/>
    <property type="match status" value="1"/>
</dbReference>
<proteinExistence type="inferred from homology"/>
<reference evidence="8" key="1">
    <citation type="submission" date="2023-09" db="EMBL/GenBank/DDBJ databases">
        <title>Description of first Herbaspirillum huttiense subsp. nephrolepsisexaltata and Herbaspirillum huttiense subsp. lycopersicon.</title>
        <authorList>
            <person name="Poudel M."/>
            <person name="Sharma A."/>
            <person name="Goss E."/>
            <person name="Tapia J.H."/>
            <person name="Harmon C.M."/>
            <person name="Jones J.B."/>
        </authorList>
    </citation>
    <scope>NUCLEOTIDE SEQUENCE</scope>
    <source>
        <strain evidence="8">SE1</strain>
    </source>
</reference>
<dbReference type="SUPFAM" id="SSF51905">
    <property type="entry name" value="FAD/NAD(P)-binding domain"/>
    <property type="match status" value="2"/>
</dbReference>